<evidence type="ECO:0000256" key="7">
    <source>
        <dbReference type="PIRSR" id="PIRSR602481-1"/>
    </source>
</evidence>
<dbReference type="InterPro" id="IPR036390">
    <property type="entry name" value="WH_DNA-bd_sf"/>
</dbReference>
<reference evidence="8 9" key="1">
    <citation type="journal article" date="2017" name="ISME J.">
        <title>Energy and carbon metabolisms in a deep terrestrial subsurface fluid microbial community.</title>
        <authorList>
            <person name="Momper L."/>
            <person name="Jungbluth S.P."/>
            <person name="Lee M.D."/>
            <person name="Amend J.P."/>
        </authorList>
    </citation>
    <scope>NUCLEOTIDE SEQUENCE [LARGE SCALE GENOMIC DNA]</scope>
    <source>
        <strain evidence="8">SURF_26</strain>
    </source>
</reference>
<dbReference type="AlphaFoldDB" id="A0A3A4R1W8"/>
<feature type="binding site" evidence="7">
    <location>
        <position position="100"/>
    </location>
    <ligand>
        <name>Zn(2+)</name>
        <dbReference type="ChEBI" id="CHEBI:29105"/>
    </ligand>
</feature>
<protein>
    <submittedName>
        <fullName evidence="8">Transcriptional repressor</fullName>
    </submittedName>
</protein>
<keyword evidence="3 7" id="KW-0862">Zinc</keyword>
<comment type="similarity">
    <text evidence="1">Belongs to the Fur family.</text>
</comment>
<sequence length="142" mass="16721">MNIEQSMALFREKCNQHGLKITPQRTAIFEEMVRAKDHPSTDDLYQRIVRIFPNISFDTVYRTLLSFSQMGIVNVVEGYGEKKRFDPNIETHHHFRCMKCYEIIDFSSESLDCIEIPQELQNRFKIVNKRVVLEGLCDKCSK</sequence>
<dbReference type="InterPro" id="IPR036388">
    <property type="entry name" value="WH-like_DNA-bd_sf"/>
</dbReference>
<dbReference type="InterPro" id="IPR043135">
    <property type="entry name" value="Fur_C"/>
</dbReference>
<evidence type="ECO:0000256" key="2">
    <source>
        <dbReference type="ARBA" id="ARBA00022491"/>
    </source>
</evidence>
<keyword evidence="6" id="KW-0804">Transcription</keyword>
<evidence type="ECO:0000313" key="8">
    <source>
        <dbReference type="EMBL" id="RJP60085.1"/>
    </source>
</evidence>
<dbReference type="GO" id="GO:0045892">
    <property type="term" value="P:negative regulation of DNA-templated transcription"/>
    <property type="evidence" value="ECO:0007669"/>
    <property type="project" value="TreeGrafter"/>
</dbReference>
<keyword evidence="2" id="KW-0678">Repressor</keyword>
<dbReference type="GO" id="GO:0000976">
    <property type="term" value="F:transcription cis-regulatory region binding"/>
    <property type="evidence" value="ECO:0007669"/>
    <property type="project" value="TreeGrafter"/>
</dbReference>
<dbReference type="PANTHER" id="PTHR33202:SF8">
    <property type="entry name" value="PEROXIDE-RESPONSIVE REPRESSOR PERR"/>
    <property type="match status" value="1"/>
</dbReference>
<comment type="cofactor">
    <cofactor evidence="7">
        <name>Zn(2+)</name>
        <dbReference type="ChEBI" id="CHEBI:29105"/>
    </cofactor>
    <text evidence="7">Binds 1 zinc ion per subunit.</text>
</comment>
<comment type="caution">
    <text evidence="8">The sequence shown here is derived from an EMBL/GenBank/DDBJ whole genome shotgun (WGS) entry which is preliminary data.</text>
</comment>
<dbReference type="GO" id="GO:0003700">
    <property type="term" value="F:DNA-binding transcription factor activity"/>
    <property type="evidence" value="ECO:0007669"/>
    <property type="project" value="InterPro"/>
</dbReference>
<accession>A0A3A4R1W8</accession>
<organism evidence="8 9">
    <name type="scientific">Candidatus Auribacter fodinae</name>
    <dbReference type="NCBI Taxonomy" id="2093366"/>
    <lineage>
        <taxon>Bacteria</taxon>
        <taxon>Pseudomonadati</taxon>
        <taxon>Candidatus Auribacterota</taxon>
        <taxon>Candidatus Auribacteria</taxon>
        <taxon>Candidatus Auribacterales</taxon>
        <taxon>Candidatus Auribacteraceae</taxon>
        <taxon>Candidatus Auribacter</taxon>
    </lineage>
</organism>
<dbReference type="PANTHER" id="PTHR33202">
    <property type="entry name" value="ZINC UPTAKE REGULATION PROTEIN"/>
    <property type="match status" value="1"/>
</dbReference>
<keyword evidence="4" id="KW-0805">Transcription regulation</keyword>
<dbReference type="EMBL" id="QZJZ01000035">
    <property type="protein sequence ID" value="RJP60085.1"/>
    <property type="molecule type" value="Genomic_DNA"/>
</dbReference>
<evidence type="ECO:0000256" key="4">
    <source>
        <dbReference type="ARBA" id="ARBA00023015"/>
    </source>
</evidence>
<dbReference type="Gene3D" id="1.10.10.10">
    <property type="entry name" value="Winged helix-like DNA-binding domain superfamily/Winged helix DNA-binding domain"/>
    <property type="match status" value="1"/>
</dbReference>
<keyword evidence="7" id="KW-0479">Metal-binding</keyword>
<name>A0A3A4R1W8_9BACT</name>
<feature type="binding site" evidence="7">
    <location>
        <position position="97"/>
    </location>
    <ligand>
        <name>Zn(2+)</name>
        <dbReference type="ChEBI" id="CHEBI:29105"/>
    </ligand>
</feature>
<dbReference type="Proteomes" id="UP000266426">
    <property type="component" value="Unassembled WGS sequence"/>
</dbReference>
<gene>
    <name evidence="8" type="ORF">C4541_04770</name>
</gene>
<dbReference type="CDD" id="cd07153">
    <property type="entry name" value="Fur_like"/>
    <property type="match status" value="1"/>
</dbReference>
<feature type="binding site" evidence="7">
    <location>
        <position position="140"/>
    </location>
    <ligand>
        <name>Zn(2+)</name>
        <dbReference type="ChEBI" id="CHEBI:29105"/>
    </ligand>
</feature>
<dbReference type="GO" id="GO:0008270">
    <property type="term" value="F:zinc ion binding"/>
    <property type="evidence" value="ECO:0007669"/>
    <property type="project" value="TreeGrafter"/>
</dbReference>
<dbReference type="SUPFAM" id="SSF46785">
    <property type="entry name" value="Winged helix' DNA-binding domain"/>
    <property type="match status" value="1"/>
</dbReference>
<evidence type="ECO:0000256" key="1">
    <source>
        <dbReference type="ARBA" id="ARBA00007957"/>
    </source>
</evidence>
<proteinExistence type="inferred from homology"/>
<evidence type="ECO:0000256" key="3">
    <source>
        <dbReference type="ARBA" id="ARBA00022833"/>
    </source>
</evidence>
<dbReference type="InterPro" id="IPR002481">
    <property type="entry name" value="FUR"/>
</dbReference>
<evidence type="ECO:0000256" key="6">
    <source>
        <dbReference type="ARBA" id="ARBA00023163"/>
    </source>
</evidence>
<evidence type="ECO:0000313" key="9">
    <source>
        <dbReference type="Proteomes" id="UP000266426"/>
    </source>
</evidence>
<dbReference type="Gene3D" id="3.30.1490.190">
    <property type="match status" value="1"/>
</dbReference>
<keyword evidence="5" id="KW-0238">DNA-binding</keyword>
<feature type="binding site" evidence="7">
    <location>
        <position position="137"/>
    </location>
    <ligand>
        <name>Zn(2+)</name>
        <dbReference type="ChEBI" id="CHEBI:29105"/>
    </ligand>
</feature>
<evidence type="ECO:0000256" key="5">
    <source>
        <dbReference type="ARBA" id="ARBA00023125"/>
    </source>
</evidence>
<dbReference type="Pfam" id="PF01475">
    <property type="entry name" value="FUR"/>
    <property type="match status" value="1"/>
</dbReference>
<dbReference type="GO" id="GO:1900376">
    <property type="term" value="P:regulation of secondary metabolite biosynthetic process"/>
    <property type="evidence" value="ECO:0007669"/>
    <property type="project" value="TreeGrafter"/>
</dbReference>